<evidence type="ECO:0000313" key="1">
    <source>
        <dbReference type="EMBL" id="QSV45477.1"/>
    </source>
</evidence>
<organism evidence="1 2">
    <name type="scientific">Geobacter benzoatilyticus</name>
    <dbReference type="NCBI Taxonomy" id="2815309"/>
    <lineage>
        <taxon>Bacteria</taxon>
        <taxon>Pseudomonadati</taxon>
        <taxon>Thermodesulfobacteriota</taxon>
        <taxon>Desulfuromonadia</taxon>
        <taxon>Geobacterales</taxon>
        <taxon>Geobacteraceae</taxon>
        <taxon>Geobacter</taxon>
    </lineage>
</organism>
<sequence>MAFKFAARTILELGGELISSDAVAVYELIKNSIDARSMDGAEIDFVITISHSDYQQLLSRIEEFADIEEFCDEDLKVLKNEAIDIILPSALQSTRSKYVNMINAATDLDSFSNIFKEAYFETNWIEFRDSGCGMSFEDLDDAFLVIGTPSIDSVNKYSNLL</sequence>
<proteinExistence type="predicted"/>
<accession>A0ABX7Q242</accession>
<dbReference type="Proteomes" id="UP000663651">
    <property type="component" value="Chromosome"/>
</dbReference>
<gene>
    <name evidence="1" type="ORF">JZM60_15365</name>
</gene>
<dbReference type="EMBL" id="CP071382">
    <property type="protein sequence ID" value="QSV45477.1"/>
    <property type="molecule type" value="Genomic_DNA"/>
</dbReference>
<keyword evidence="2" id="KW-1185">Reference proteome</keyword>
<evidence type="ECO:0000313" key="2">
    <source>
        <dbReference type="Proteomes" id="UP000663651"/>
    </source>
</evidence>
<protein>
    <submittedName>
        <fullName evidence="1">Uncharacterized protein</fullName>
    </submittedName>
</protein>
<dbReference type="RefSeq" id="WP_207163271.1">
    <property type="nucleotide sequence ID" value="NZ_CP071382.1"/>
</dbReference>
<dbReference type="InterPro" id="IPR036890">
    <property type="entry name" value="HATPase_C_sf"/>
</dbReference>
<reference evidence="1 2" key="1">
    <citation type="submission" date="2021-03" db="EMBL/GenBank/DDBJ databases">
        <title>Geobacter metallireducens gen. nov. sp. nov., a microorganism capable of coupling the complete oxidation of organic compounds to the reduction of iron and other metals.</title>
        <authorList>
            <person name="Li Y."/>
        </authorList>
    </citation>
    <scope>NUCLEOTIDE SEQUENCE [LARGE SCALE GENOMIC DNA]</scope>
    <source>
        <strain evidence="1 2">Jerry-YX</strain>
    </source>
</reference>
<name>A0ABX7Q242_9BACT</name>
<dbReference type="Gene3D" id="3.30.565.10">
    <property type="entry name" value="Histidine kinase-like ATPase, C-terminal domain"/>
    <property type="match status" value="1"/>
</dbReference>
<dbReference type="SUPFAM" id="SSF55874">
    <property type="entry name" value="ATPase domain of HSP90 chaperone/DNA topoisomerase II/histidine kinase"/>
    <property type="match status" value="1"/>
</dbReference>